<gene>
    <name evidence="1" type="ORF">K8V15_10110</name>
</gene>
<accession>A0A921ERE6</accession>
<dbReference type="Proteomes" id="UP000712713">
    <property type="component" value="Unassembled WGS sequence"/>
</dbReference>
<comment type="caution">
    <text evidence="1">The sequence shown here is derived from an EMBL/GenBank/DDBJ whole genome shotgun (WGS) entry which is preliminary data.</text>
</comment>
<proteinExistence type="predicted"/>
<dbReference type="EMBL" id="DYZF01000256">
    <property type="protein sequence ID" value="HJE52305.1"/>
    <property type="molecule type" value="Genomic_DNA"/>
</dbReference>
<reference evidence="1" key="2">
    <citation type="submission" date="2021-09" db="EMBL/GenBank/DDBJ databases">
        <authorList>
            <person name="Gilroy R."/>
        </authorList>
    </citation>
    <scope>NUCLEOTIDE SEQUENCE</scope>
    <source>
        <strain evidence="1">ChiGjej3B3-7470</strain>
    </source>
</reference>
<reference evidence="1" key="1">
    <citation type="journal article" date="2021" name="PeerJ">
        <title>Extensive microbial diversity within the chicken gut microbiome revealed by metagenomics and culture.</title>
        <authorList>
            <person name="Gilroy R."/>
            <person name="Ravi A."/>
            <person name="Getino M."/>
            <person name="Pursley I."/>
            <person name="Horton D.L."/>
            <person name="Alikhan N.F."/>
            <person name="Baker D."/>
            <person name="Gharbi K."/>
            <person name="Hall N."/>
            <person name="Watson M."/>
            <person name="Adriaenssens E.M."/>
            <person name="Foster-Nyarko E."/>
            <person name="Jarju S."/>
            <person name="Secka A."/>
            <person name="Antonio M."/>
            <person name="Oren A."/>
            <person name="Chaudhuri R.R."/>
            <person name="La Ragione R."/>
            <person name="Hildebrand F."/>
            <person name="Pallen M.J."/>
        </authorList>
    </citation>
    <scope>NUCLEOTIDE SEQUENCE</scope>
    <source>
        <strain evidence="1">ChiGjej3B3-7470</strain>
    </source>
</reference>
<evidence type="ECO:0000313" key="1">
    <source>
        <dbReference type="EMBL" id="HJE52305.1"/>
    </source>
</evidence>
<dbReference type="AlphaFoldDB" id="A0A921ERE6"/>
<sequence length="151" mass="15842">MGFTPDIREPEEGEFVPNGTWVYAANDPASAATQTWPQCGTQQPGAPQYVLMGMYANDEGALGVGQAFEFASAADAGAWFNGYAADLQACQDLGDQAYTQVVDHTTSGTVIADRRLVAGAPWGERVALEGAVITFVVVQADATLDQLLAAP</sequence>
<evidence type="ECO:0000313" key="2">
    <source>
        <dbReference type="Proteomes" id="UP000712713"/>
    </source>
</evidence>
<protein>
    <submittedName>
        <fullName evidence="1">Uncharacterized protein</fullName>
    </submittedName>
</protein>
<organism evidence="1 2">
    <name type="scientific">Tessaracoccus flavescens</name>
    <dbReference type="NCBI Taxonomy" id="399497"/>
    <lineage>
        <taxon>Bacteria</taxon>
        <taxon>Bacillati</taxon>
        <taxon>Actinomycetota</taxon>
        <taxon>Actinomycetes</taxon>
        <taxon>Propionibacteriales</taxon>
        <taxon>Propionibacteriaceae</taxon>
        <taxon>Tessaracoccus</taxon>
    </lineage>
</organism>
<name>A0A921ERE6_9ACTN</name>